<dbReference type="Gene3D" id="3.40.50.150">
    <property type="entry name" value="Vaccinia Virus protein VP39"/>
    <property type="match status" value="1"/>
</dbReference>
<protein>
    <submittedName>
        <fullName evidence="2">Class I SAM-dependent methyltransferase</fullName>
    </submittedName>
</protein>
<dbReference type="InterPro" id="IPR029063">
    <property type="entry name" value="SAM-dependent_MTases_sf"/>
</dbReference>
<dbReference type="InterPro" id="IPR016584">
    <property type="entry name" value="MeTrfase_VrtF"/>
</dbReference>
<accession>A0ABS0NTG8</accession>
<dbReference type="Proteomes" id="UP000807371">
    <property type="component" value="Unassembled WGS sequence"/>
</dbReference>
<dbReference type="PIRSF" id="PIRSF011491">
    <property type="entry name" value="Mtase_YbcY_prd"/>
    <property type="match status" value="1"/>
</dbReference>
<gene>
    <name evidence="2" type="ORF">IHE55_27490</name>
</gene>
<reference evidence="2 3" key="1">
    <citation type="submission" date="2020-09" db="EMBL/GenBank/DDBJ databases">
        <title>Biosynthesis of the nuclear factor of activated T cells inhibitor NFAT-133 and its congeners in Streptomyces pactum.</title>
        <authorList>
            <person name="Zhou W."/>
            <person name="Posri P."/>
            <person name="Abugrain M.E."/>
            <person name="Weisberg A.J."/>
            <person name="Chang J.H."/>
            <person name="Mahmud T."/>
        </authorList>
    </citation>
    <scope>NUCLEOTIDE SEQUENCE [LARGE SCALE GENOMIC DNA]</scope>
    <source>
        <strain evidence="2 3">ATCC 27456</strain>
    </source>
</reference>
<keyword evidence="2" id="KW-0808">Transferase</keyword>
<dbReference type="EMBL" id="JACYXC010000001">
    <property type="protein sequence ID" value="MBH5338329.1"/>
    <property type="molecule type" value="Genomic_DNA"/>
</dbReference>
<comment type="caution">
    <text evidence="2">The sequence shown here is derived from an EMBL/GenBank/DDBJ whole genome shotgun (WGS) entry which is preliminary data.</text>
</comment>
<evidence type="ECO:0000313" key="2">
    <source>
        <dbReference type="EMBL" id="MBH5338329.1"/>
    </source>
</evidence>
<proteinExistence type="predicted"/>
<dbReference type="SUPFAM" id="SSF53335">
    <property type="entry name" value="S-adenosyl-L-methionine-dependent methyltransferases"/>
    <property type="match status" value="1"/>
</dbReference>
<feature type="domain" description="Methyltransferase type 12" evidence="1">
    <location>
        <begin position="55"/>
        <end position="153"/>
    </location>
</feature>
<evidence type="ECO:0000313" key="3">
    <source>
        <dbReference type="Proteomes" id="UP000807371"/>
    </source>
</evidence>
<evidence type="ECO:0000259" key="1">
    <source>
        <dbReference type="Pfam" id="PF08242"/>
    </source>
</evidence>
<dbReference type="GO" id="GO:0032259">
    <property type="term" value="P:methylation"/>
    <property type="evidence" value="ECO:0007669"/>
    <property type="project" value="UniProtKB-KW"/>
</dbReference>
<keyword evidence="3" id="KW-1185">Reference proteome</keyword>
<dbReference type="GO" id="GO:0008168">
    <property type="term" value="F:methyltransferase activity"/>
    <property type="evidence" value="ECO:0007669"/>
    <property type="project" value="UniProtKB-KW"/>
</dbReference>
<dbReference type="Pfam" id="PF08242">
    <property type="entry name" value="Methyltransf_12"/>
    <property type="match status" value="1"/>
</dbReference>
<sequence length="221" mass="24300">MSIDQDVLDGQAPYHKRALAFYDLMVHRGSAPFFWRCPSRNFLKMYDTCVGAEHVEIGVGTGYLLDHCHFPVPDPRITLVDLNPATLDFTAERLKQYHTTKVVANALEPLPLPKGFHDSVALSFLLHCIPGSLREKGVVFAHAAEVVKPGGVVFGSTVLSSGVPVTGAGRWLMRNLNAKGIFHNEEDSLDDLRDQLDKHFASHQLVVRGSVGLFRARTAAG</sequence>
<dbReference type="InterPro" id="IPR013217">
    <property type="entry name" value="Methyltransf_12"/>
</dbReference>
<name>A0ABS0NTG8_9ACTN</name>
<organism evidence="2 3">
    <name type="scientific">Streptomyces pactum</name>
    <dbReference type="NCBI Taxonomy" id="68249"/>
    <lineage>
        <taxon>Bacteria</taxon>
        <taxon>Bacillati</taxon>
        <taxon>Actinomycetota</taxon>
        <taxon>Actinomycetes</taxon>
        <taxon>Kitasatosporales</taxon>
        <taxon>Streptomycetaceae</taxon>
        <taxon>Streptomyces</taxon>
    </lineage>
</organism>
<dbReference type="CDD" id="cd02440">
    <property type="entry name" value="AdoMet_MTases"/>
    <property type="match status" value="1"/>
</dbReference>
<keyword evidence="2" id="KW-0489">Methyltransferase</keyword>
<dbReference type="RefSeq" id="WP_197991505.1">
    <property type="nucleotide sequence ID" value="NZ_JACYXC010000001.1"/>
</dbReference>